<protein>
    <submittedName>
        <fullName evidence="2">DUF4332 domain-containing protein</fullName>
    </submittedName>
</protein>
<evidence type="ECO:0000259" key="1">
    <source>
        <dbReference type="Pfam" id="PF14229"/>
    </source>
</evidence>
<keyword evidence="3" id="KW-1185">Reference proteome</keyword>
<dbReference type="RefSeq" id="WP_190352269.1">
    <property type="nucleotide sequence ID" value="NZ_JACJPY010000070.1"/>
</dbReference>
<dbReference type="Proteomes" id="UP000631421">
    <property type="component" value="Unassembled WGS sequence"/>
</dbReference>
<evidence type="ECO:0000313" key="3">
    <source>
        <dbReference type="Proteomes" id="UP000631421"/>
    </source>
</evidence>
<comment type="caution">
    <text evidence="2">The sequence shown here is derived from an EMBL/GenBank/DDBJ whole genome shotgun (WGS) entry which is preliminary data.</text>
</comment>
<name>A0A926Z798_9CYAN</name>
<dbReference type="AlphaFoldDB" id="A0A926Z798"/>
<feature type="domain" description="DUF4332" evidence="1">
    <location>
        <begin position="22"/>
        <end position="143"/>
    </location>
</feature>
<evidence type="ECO:0000313" key="2">
    <source>
        <dbReference type="EMBL" id="MBD2151851.1"/>
    </source>
</evidence>
<organism evidence="2 3">
    <name type="scientific">Pseudanabaena cinerea FACHB-1277</name>
    <dbReference type="NCBI Taxonomy" id="2949581"/>
    <lineage>
        <taxon>Bacteria</taxon>
        <taxon>Bacillati</taxon>
        <taxon>Cyanobacteriota</taxon>
        <taxon>Cyanophyceae</taxon>
        <taxon>Pseudanabaenales</taxon>
        <taxon>Pseudanabaenaceae</taxon>
        <taxon>Pseudanabaena</taxon>
        <taxon>Pseudanabaena cinerea</taxon>
    </lineage>
</organism>
<proteinExistence type="predicted"/>
<sequence>MEPNYHPSTIKSLNFAIDLLPGLSATDAQNLKAKGIATTRALLQKAGQTKAQRQSLAIALGVRLPLLTKWIAFADIARVPAVGCQHCGAIVHSGVVSLAQLAQTPVGKLHQQILRLQVQNLNRADLCPDLGQMSIWIKQAQQLQKLRTPST</sequence>
<reference evidence="2 3" key="1">
    <citation type="journal article" date="2015" name="ISME J.">
        <title>Draft Genome Sequence of Streptomyces incarnatus NRRL8089, which Produces the Nucleoside Antibiotic Sinefungin.</title>
        <authorList>
            <person name="Oshima K."/>
            <person name="Hattori M."/>
            <person name="Shimizu H."/>
            <person name="Fukuda K."/>
            <person name="Nemoto M."/>
            <person name="Inagaki K."/>
            <person name="Tamura T."/>
        </authorList>
    </citation>
    <scope>NUCLEOTIDE SEQUENCE [LARGE SCALE GENOMIC DNA]</scope>
    <source>
        <strain evidence="2 3">FACHB-1277</strain>
    </source>
</reference>
<dbReference type="Pfam" id="PF14229">
    <property type="entry name" value="DUF4332"/>
    <property type="match status" value="1"/>
</dbReference>
<accession>A0A926Z798</accession>
<dbReference type="InterPro" id="IPR025567">
    <property type="entry name" value="DUF4332"/>
</dbReference>
<dbReference type="EMBL" id="JACJPY010000070">
    <property type="protein sequence ID" value="MBD2151851.1"/>
    <property type="molecule type" value="Genomic_DNA"/>
</dbReference>
<gene>
    <name evidence="2" type="ORF">H6F44_17225</name>
</gene>